<dbReference type="SUPFAM" id="SSF53623">
    <property type="entry name" value="MurD-like peptide ligases, catalytic domain"/>
    <property type="match status" value="1"/>
</dbReference>
<keyword evidence="1" id="KW-0436">Ligase</keyword>
<dbReference type="InterPro" id="IPR005757">
    <property type="entry name" value="Mpl"/>
</dbReference>
<dbReference type="Gene3D" id="3.90.190.20">
    <property type="entry name" value="Mur ligase, C-terminal domain"/>
    <property type="match status" value="1"/>
</dbReference>
<organism evidence="7">
    <name type="scientific">marine metagenome</name>
    <dbReference type="NCBI Taxonomy" id="408172"/>
    <lineage>
        <taxon>unclassified sequences</taxon>
        <taxon>metagenomes</taxon>
        <taxon>ecological metagenomes</taxon>
    </lineage>
</organism>
<evidence type="ECO:0000256" key="2">
    <source>
        <dbReference type="ARBA" id="ARBA00022741"/>
    </source>
</evidence>
<dbReference type="SUPFAM" id="SSF51984">
    <property type="entry name" value="MurCD N-terminal domain"/>
    <property type="match status" value="1"/>
</dbReference>
<dbReference type="InterPro" id="IPR036615">
    <property type="entry name" value="Mur_ligase_C_dom_sf"/>
</dbReference>
<gene>
    <name evidence="7" type="ORF">METZ01_LOCUS81830</name>
</gene>
<dbReference type="AlphaFoldDB" id="A0A381ULB2"/>
<dbReference type="GO" id="GO:0071555">
    <property type="term" value="P:cell wall organization"/>
    <property type="evidence" value="ECO:0007669"/>
    <property type="project" value="InterPro"/>
</dbReference>
<evidence type="ECO:0000259" key="4">
    <source>
        <dbReference type="Pfam" id="PF01225"/>
    </source>
</evidence>
<dbReference type="Pfam" id="PF02875">
    <property type="entry name" value="Mur_ligase_C"/>
    <property type="match status" value="1"/>
</dbReference>
<dbReference type="Gene3D" id="3.40.50.720">
    <property type="entry name" value="NAD(P)-binding Rossmann-like Domain"/>
    <property type="match status" value="1"/>
</dbReference>
<reference evidence="7" key="1">
    <citation type="submission" date="2018-05" db="EMBL/GenBank/DDBJ databases">
        <authorList>
            <person name="Lanie J.A."/>
            <person name="Ng W.-L."/>
            <person name="Kazmierczak K.M."/>
            <person name="Andrzejewski T.M."/>
            <person name="Davidsen T.M."/>
            <person name="Wayne K.J."/>
            <person name="Tettelin H."/>
            <person name="Glass J.I."/>
            <person name="Rusch D."/>
            <person name="Podicherti R."/>
            <person name="Tsui H.-C.T."/>
            <person name="Winkler M.E."/>
        </authorList>
    </citation>
    <scope>NUCLEOTIDE SEQUENCE</scope>
</reference>
<keyword evidence="3" id="KW-0067">ATP-binding</keyword>
<dbReference type="InterPro" id="IPR013221">
    <property type="entry name" value="Mur_ligase_cen"/>
</dbReference>
<dbReference type="NCBIfam" id="TIGR01081">
    <property type="entry name" value="mpl"/>
    <property type="match status" value="1"/>
</dbReference>
<dbReference type="InterPro" id="IPR000713">
    <property type="entry name" value="Mur_ligase_N"/>
</dbReference>
<evidence type="ECO:0000259" key="5">
    <source>
        <dbReference type="Pfam" id="PF02875"/>
    </source>
</evidence>
<keyword evidence="2" id="KW-0547">Nucleotide-binding</keyword>
<dbReference type="EMBL" id="UINC01006676">
    <property type="protein sequence ID" value="SVA28976.1"/>
    <property type="molecule type" value="Genomic_DNA"/>
</dbReference>
<evidence type="ECO:0008006" key="8">
    <source>
        <dbReference type="Google" id="ProtNLM"/>
    </source>
</evidence>
<evidence type="ECO:0000259" key="6">
    <source>
        <dbReference type="Pfam" id="PF08245"/>
    </source>
</evidence>
<dbReference type="InterPro" id="IPR036565">
    <property type="entry name" value="Mur-like_cat_sf"/>
</dbReference>
<dbReference type="PANTHER" id="PTHR43445">
    <property type="entry name" value="UDP-N-ACETYLMURAMATE--L-ALANINE LIGASE-RELATED"/>
    <property type="match status" value="1"/>
</dbReference>
<name>A0A381ULB2_9ZZZZ</name>
<protein>
    <recommendedName>
        <fullName evidence="8">UDP-N-acetylmuramate:L-alanyl-gamma-D-glutamyl-meso-diaminopimelate ligase</fullName>
    </recommendedName>
</protein>
<evidence type="ECO:0000256" key="3">
    <source>
        <dbReference type="ARBA" id="ARBA00022840"/>
    </source>
</evidence>
<feature type="domain" description="Mur ligase central" evidence="6">
    <location>
        <begin position="97"/>
        <end position="293"/>
    </location>
</feature>
<dbReference type="InterPro" id="IPR050061">
    <property type="entry name" value="MurCDEF_pg_biosynth"/>
</dbReference>
<dbReference type="GO" id="GO:0005524">
    <property type="term" value="F:ATP binding"/>
    <property type="evidence" value="ECO:0007669"/>
    <property type="project" value="UniProtKB-KW"/>
</dbReference>
<feature type="domain" description="Mur ligase N-terminal catalytic" evidence="4">
    <location>
        <begin position="1"/>
        <end position="89"/>
    </location>
</feature>
<dbReference type="PANTHER" id="PTHR43445:SF5">
    <property type="entry name" value="UDP-N-ACETYLMURAMATE--L-ALANYL-GAMMA-D-GLUTAMYL-MESO-2,6-DIAMINOHEPTANDIOATE LIGASE"/>
    <property type="match status" value="1"/>
</dbReference>
<dbReference type="Pfam" id="PF01225">
    <property type="entry name" value="Mur_ligase"/>
    <property type="match status" value="1"/>
</dbReference>
<dbReference type="GO" id="GO:0009252">
    <property type="term" value="P:peptidoglycan biosynthetic process"/>
    <property type="evidence" value="ECO:0007669"/>
    <property type="project" value="InterPro"/>
</dbReference>
<evidence type="ECO:0000313" key="7">
    <source>
        <dbReference type="EMBL" id="SVA28976.1"/>
    </source>
</evidence>
<dbReference type="SUPFAM" id="SSF53244">
    <property type="entry name" value="MurD-like peptide ligases, peptide-binding domain"/>
    <property type="match status" value="1"/>
</dbReference>
<feature type="domain" description="Mur ligase C-terminal" evidence="5">
    <location>
        <begin position="315"/>
        <end position="437"/>
    </location>
</feature>
<sequence length="452" mass="49541">MGSLALLAKESGFEVAGSDGPIYPPMSEQLANAGITVNQGFAPSHLDPIPEKIVIGNAERPRGDPAVEFVLNQNLDYTSGAAWLGENILRDRWVIAIAGTHGKTTTTSMVAWILEYAGLDPGFLIGGVPNNFGISARLGESPFFVVEADEYDTSYFDRRSKFVHYRPKTLVINNLEYDHADIFKDLDAIQTQFHHLIRTVPSDGLIVAPRQSSAVDEVLRQGCWTPVARFAAMEEKGLQRIDMDNGESWHASAMTSDGSRFTVILDDAALGTVEWALLGVHNVDNALTAIAAARHAGVPTDVAIEALGQFKGVKRRLQLFAEKDGLRCYDDFAHHPSAIRTTLQGLRNHVGSERIVAIIEPRTHTMSLGTLREDLYHCTAPADEVIWFRSENIQWDLTDLVNASLTAASVENDIDRLVDRISAYVGNTCHVVIMSNGGFGGIYQKITQRLSA</sequence>
<accession>A0A381ULB2</accession>
<dbReference type="Pfam" id="PF08245">
    <property type="entry name" value="Mur_ligase_M"/>
    <property type="match status" value="1"/>
</dbReference>
<dbReference type="InterPro" id="IPR004101">
    <property type="entry name" value="Mur_ligase_C"/>
</dbReference>
<dbReference type="GO" id="GO:0016881">
    <property type="term" value="F:acid-amino acid ligase activity"/>
    <property type="evidence" value="ECO:0007669"/>
    <property type="project" value="InterPro"/>
</dbReference>
<proteinExistence type="predicted"/>
<evidence type="ECO:0000256" key="1">
    <source>
        <dbReference type="ARBA" id="ARBA00022598"/>
    </source>
</evidence>
<dbReference type="Gene3D" id="3.40.1190.10">
    <property type="entry name" value="Mur-like, catalytic domain"/>
    <property type="match status" value="1"/>
</dbReference>